<feature type="domain" description="MmeI-like N-terminal" evidence="5">
    <location>
        <begin position="10"/>
        <end position="187"/>
    </location>
</feature>
<dbReference type="InterPro" id="IPR046820">
    <property type="entry name" value="MmeI_TRD"/>
</dbReference>
<dbReference type="PANTHER" id="PTHR33841">
    <property type="entry name" value="DNA METHYLTRANSFERASE YEEA-RELATED"/>
    <property type="match status" value="1"/>
</dbReference>
<keyword evidence="3" id="KW-0808">Transferase</keyword>
<dbReference type="InterPro" id="IPR002052">
    <property type="entry name" value="DNA_methylase_N6_adenine_CS"/>
</dbReference>
<evidence type="ECO:0000256" key="3">
    <source>
        <dbReference type="ARBA" id="ARBA00022679"/>
    </source>
</evidence>
<dbReference type="GO" id="GO:0009007">
    <property type="term" value="F:site-specific DNA-methyltransferase (adenine-specific) activity"/>
    <property type="evidence" value="ECO:0007669"/>
    <property type="project" value="UniProtKB-EC"/>
</dbReference>
<evidence type="ECO:0000313" key="11">
    <source>
        <dbReference type="Proteomes" id="UP000235661"/>
    </source>
</evidence>
<evidence type="ECO:0000259" key="9">
    <source>
        <dbReference type="Pfam" id="PF20473"/>
    </source>
</evidence>
<keyword evidence="2 10" id="KW-0489">Methyltransferase</keyword>
<organism evidence="10 11">
    <name type="scientific">Hoylesella timonensis</name>
    <dbReference type="NCBI Taxonomy" id="386414"/>
    <lineage>
        <taxon>Bacteria</taxon>
        <taxon>Pseudomonadati</taxon>
        <taxon>Bacteroidota</taxon>
        <taxon>Bacteroidia</taxon>
        <taxon>Bacteroidales</taxon>
        <taxon>Prevotellaceae</taxon>
        <taxon>Hoylesella</taxon>
    </lineage>
</organism>
<reference evidence="10 11" key="1">
    <citation type="submission" date="2017-09" db="EMBL/GenBank/DDBJ databases">
        <title>Bacterial strain isolated from the female urinary microbiota.</title>
        <authorList>
            <person name="Thomas-White K."/>
            <person name="Kumar N."/>
            <person name="Forster S."/>
            <person name="Putonti C."/>
            <person name="Lawley T."/>
            <person name="Wolfe A.J."/>
        </authorList>
    </citation>
    <scope>NUCLEOTIDE SEQUENCE [LARGE SCALE GENOMIC DNA]</scope>
    <source>
        <strain evidence="10 11">UMB0818</strain>
    </source>
</reference>
<comment type="caution">
    <text evidence="10">The sequence shown here is derived from an EMBL/GenBank/DDBJ whole genome shotgun (WGS) entry which is preliminary data.</text>
</comment>
<dbReference type="SUPFAM" id="SSF53335">
    <property type="entry name" value="S-adenosyl-L-methionine-dependent methyltransferases"/>
    <property type="match status" value="1"/>
</dbReference>
<dbReference type="Proteomes" id="UP000235661">
    <property type="component" value="Unassembled WGS sequence"/>
</dbReference>
<evidence type="ECO:0000256" key="2">
    <source>
        <dbReference type="ARBA" id="ARBA00022603"/>
    </source>
</evidence>
<dbReference type="PANTHER" id="PTHR33841:SF1">
    <property type="entry name" value="DNA METHYLTRANSFERASE A"/>
    <property type="match status" value="1"/>
</dbReference>
<evidence type="ECO:0000259" key="6">
    <source>
        <dbReference type="Pfam" id="PF20465"/>
    </source>
</evidence>
<proteinExistence type="predicted"/>
<name>A0A2N6Q8F0_9BACT</name>
<evidence type="ECO:0000259" key="8">
    <source>
        <dbReference type="Pfam" id="PF20467"/>
    </source>
</evidence>
<dbReference type="InterPro" id="IPR050953">
    <property type="entry name" value="N4_N6_ade-DNA_methylase"/>
</dbReference>
<dbReference type="PROSITE" id="PS00092">
    <property type="entry name" value="N6_MTASE"/>
    <property type="match status" value="1"/>
</dbReference>
<evidence type="ECO:0000259" key="5">
    <source>
        <dbReference type="Pfam" id="PF20464"/>
    </source>
</evidence>
<evidence type="ECO:0000259" key="7">
    <source>
        <dbReference type="Pfam" id="PF20466"/>
    </source>
</evidence>
<dbReference type="Pfam" id="PF20465">
    <property type="entry name" value="MmeI_hel"/>
    <property type="match status" value="1"/>
</dbReference>
<feature type="domain" description="MmeI-like DNA-methyltransferase" evidence="9">
    <location>
        <begin position="360"/>
        <end position="616"/>
    </location>
</feature>
<protein>
    <recommendedName>
        <fullName evidence="1">site-specific DNA-methyltransferase (adenine-specific)</fullName>
        <ecNumber evidence="1">2.1.1.72</ecNumber>
    </recommendedName>
</protein>
<dbReference type="EC" id="2.1.1.72" evidence="1"/>
<feature type="domain" description="MmeI-like helicase spacer" evidence="6">
    <location>
        <begin position="198"/>
        <end position="273"/>
    </location>
</feature>
<accession>A0A2N6Q8F0</accession>
<sequence>MLTEKQQRTAAAEFIKRWQGRGYEKGESQLFWIDLLTNVYGISDAANFICFEQQARLDHTSFIDAMIPSTHVMIEQKSLGKNLRQPIKQSDGNMLTPFQQAQRYSAVLPYSERPRWIVTCNFAEFDVYDMENPKGEPSRIELKDLEREYYRLQFLVEVRSVHLERELQVSMQAGEIVGRIYDELIKQYDETDPMALRSLNILCVRLVFCLYAEDAGVFPRHDMFHDYLESFDVPSMRMALLQLFDTLNTPTDKRSKYIRPDLAAFPYTNGGLFAEETDIPQFTPELRNTLLKHASLDFDWSLISPTIFGGVFESTLNPETRRAGGMHYTSIENIHKVIDPLFMNQLRREFEACKELPNDKKRVAALLALQDKMAGLRFFDPACGSGNFLTETYLSLRRLENEILSIVYNQIERSIFENPIKVNIHQFYGIEINDFAVTVATTALWISEAQMIAETERIVNHDIDFLPLKSYANIHEGNSLRTDWNSVCNKNELDYIIGNPPFVGARLMSESQKEDMLAIFGAKWKNVGNIDYVGAWYKRAADYMQGTEIQAALVSTNSISQGEQVANLWQPLFEQGVRINFAHRTFRWDSEASLKAHVHVVVVGFSYVEWKQKLLFDNGQKLEVSNINAYLCDAPNVFIYSRSTSLCDVPVMGIGNKPIDGGNYLFTKEEKEEFVKREPLSAAYFHPWYGATEFIQQQPRYCLWLGDCSPREIKSMPLCYERVTNVRELRLASKSAGTRKLADTPTRFHVENMPEGTSIIVPRVSSEKRKYVPMGFISQGIFASDSVHLIPSATLYHFGVLESNVHMAWMRAVCGRLKSDYRYSKDIVYNNFPWPEATDEQRAEIAQAAQRILDARQLYPDSSLADLYDPTLMPHELLKAHRDNDRLVMRLYGFPTSMTETECVAQLFKLYQKKCKE</sequence>
<dbReference type="InterPro" id="IPR046819">
    <property type="entry name" value="MmeI_hel"/>
</dbReference>
<dbReference type="InterPro" id="IPR046816">
    <property type="entry name" value="MmeI_Mtase"/>
</dbReference>
<dbReference type="InterPro" id="IPR029063">
    <property type="entry name" value="SAM-dependent_MTases_sf"/>
</dbReference>
<dbReference type="AlphaFoldDB" id="A0A2N6Q8F0"/>
<dbReference type="Pfam" id="PF20473">
    <property type="entry name" value="MmeI_Mtase"/>
    <property type="match status" value="1"/>
</dbReference>
<dbReference type="GO" id="GO:0003676">
    <property type="term" value="F:nucleic acid binding"/>
    <property type="evidence" value="ECO:0007669"/>
    <property type="project" value="InterPro"/>
</dbReference>
<dbReference type="InterPro" id="IPR046817">
    <property type="entry name" value="MmeI_N"/>
</dbReference>
<dbReference type="Pfam" id="PF20467">
    <property type="entry name" value="MmeI_C"/>
    <property type="match status" value="1"/>
</dbReference>
<dbReference type="RefSeq" id="WP_102187562.1">
    <property type="nucleotide sequence ID" value="NZ_PNGI01000001.1"/>
</dbReference>
<dbReference type="PRINTS" id="PR00507">
    <property type="entry name" value="N12N6MTFRASE"/>
</dbReference>
<dbReference type="InterPro" id="IPR046818">
    <property type="entry name" value="MmeI_C"/>
</dbReference>
<dbReference type="Pfam" id="PF20464">
    <property type="entry name" value="MmeI_N"/>
    <property type="match status" value="1"/>
</dbReference>
<evidence type="ECO:0000256" key="1">
    <source>
        <dbReference type="ARBA" id="ARBA00011900"/>
    </source>
</evidence>
<dbReference type="EMBL" id="PNGI01000001">
    <property type="protein sequence ID" value="PMC11280.1"/>
    <property type="molecule type" value="Genomic_DNA"/>
</dbReference>
<dbReference type="Pfam" id="PF20466">
    <property type="entry name" value="MmeI_TRD"/>
    <property type="match status" value="1"/>
</dbReference>
<dbReference type="Gene3D" id="3.40.50.150">
    <property type="entry name" value="Vaccinia Virus protein VP39"/>
    <property type="match status" value="1"/>
</dbReference>
<evidence type="ECO:0000256" key="4">
    <source>
        <dbReference type="ARBA" id="ARBA00047942"/>
    </source>
</evidence>
<dbReference type="GO" id="GO:0032259">
    <property type="term" value="P:methylation"/>
    <property type="evidence" value="ECO:0007669"/>
    <property type="project" value="UniProtKB-KW"/>
</dbReference>
<comment type="catalytic activity">
    <reaction evidence="4">
        <text>a 2'-deoxyadenosine in DNA + S-adenosyl-L-methionine = an N(6)-methyl-2'-deoxyadenosine in DNA + S-adenosyl-L-homocysteine + H(+)</text>
        <dbReference type="Rhea" id="RHEA:15197"/>
        <dbReference type="Rhea" id="RHEA-COMP:12418"/>
        <dbReference type="Rhea" id="RHEA-COMP:12419"/>
        <dbReference type="ChEBI" id="CHEBI:15378"/>
        <dbReference type="ChEBI" id="CHEBI:57856"/>
        <dbReference type="ChEBI" id="CHEBI:59789"/>
        <dbReference type="ChEBI" id="CHEBI:90615"/>
        <dbReference type="ChEBI" id="CHEBI:90616"/>
        <dbReference type="EC" id="2.1.1.72"/>
    </reaction>
</comment>
<evidence type="ECO:0000313" key="10">
    <source>
        <dbReference type="EMBL" id="PMC11280.1"/>
    </source>
</evidence>
<gene>
    <name evidence="10" type="ORF">CJ232_00575</name>
</gene>
<feature type="domain" description="MmeI-like C-terminal" evidence="8">
    <location>
        <begin position="838"/>
        <end position="913"/>
    </location>
</feature>
<feature type="domain" description="MmeI-like target recognition" evidence="7">
    <location>
        <begin position="633"/>
        <end position="836"/>
    </location>
</feature>